<evidence type="ECO:0000313" key="1">
    <source>
        <dbReference type="EMBL" id="NEX56224.1"/>
    </source>
</evidence>
<sequence length="490" mass="57547">MKLRDVTFGKSDGYNESLEPNFSEMFYEDTGSYQKLLDTRNYIIIGRKGTGKTTLASYYKYKSNLNKNEICDQRFANDFIQKKLLNFAQEDINKDEASLFWEYVFLLDLGAELVKFYRKRRFLSVNKLVQSNKIKELEKILKNEQTRIDNITSSTSNEDEVSSGFTAGKKSSLTLNGKSKYTSSETLSKRRAIYYEEQPNLKKLVFELLKKSKQKIVLFYDDMDQFEEFMDLLSFKSLMKHMIYSADKLNHELYSFKSSKICLVFREDIVEMMNAQANNLNKQITDSKVEISWFDTAYSEPWEHPLMQMILYKIKKSQPNNTKNLEEIYTEMFDRNVFEFLMERSFGRPRDLIQYLNLYKDEFPEDEKIIIKKLLKVEQKYSKWFYNEILNELSISQDKEAIAQVIDIISARGYVSFTEQQIVNYINTTSFQLVPNLSETLGIMTRTSILGLKINGKNTVFAYRIGYPTKAQHNSKFIVNNGIRKFLSLG</sequence>
<dbReference type="NCBIfam" id="NF047389">
    <property type="entry name" value="ATPase_Sll1717"/>
    <property type="match status" value="1"/>
</dbReference>
<dbReference type="InterPro" id="IPR027417">
    <property type="entry name" value="P-loop_NTPase"/>
</dbReference>
<dbReference type="EMBL" id="WWDJ01000115">
    <property type="protein sequence ID" value="NEX56224.1"/>
    <property type="molecule type" value="Genomic_DNA"/>
</dbReference>
<dbReference type="InterPro" id="IPR059206">
    <property type="entry name" value="Sll1717-like"/>
</dbReference>
<dbReference type="AlphaFoldDB" id="A0A6M0M9Q7"/>
<gene>
    <name evidence="1" type="ORF">GTP08_11250</name>
</gene>
<dbReference type="RefSeq" id="WP_163657045.1">
    <property type="nucleotide sequence ID" value="NZ_WWDH01000087.1"/>
</dbReference>
<protein>
    <recommendedName>
        <fullName evidence="3">FunZ protein</fullName>
    </recommendedName>
</protein>
<organism evidence="1 2">
    <name type="scientific">Lactococcus lactis</name>
    <dbReference type="NCBI Taxonomy" id="1358"/>
    <lineage>
        <taxon>Bacteria</taxon>
        <taxon>Bacillati</taxon>
        <taxon>Bacillota</taxon>
        <taxon>Bacilli</taxon>
        <taxon>Lactobacillales</taxon>
        <taxon>Streptococcaceae</taxon>
        <taxon>Lactococcus</taxon>
    </lineage>
</organism>
<evidence type="ECO:0000313" key="2">
    <source>
        <dbReference type="Proteomes" id="UP000477402"/>
    </source>
</evidence>
<dbReference type="SUPFAM" id="SSF52540">
    <property type="entry name" value="P-loop containing nucleoside triphosphate hydrolases"/>
    <property type="match status" value="1"/>
</dbReference>
<proteinExistence type="predicted"/>
<dbReference type="Proteomes" id="UP000477402">
    <property type="component" value="Unassembled WGS sequence"/>
</dbReference>
<reference evidence="1 2" key="1">
    <citation type="submission" date="2019-12" db="EMBL/GenBank/DDBJ databases">
        <title>Draft Genome Sequences of L. lactis strains MS22333, MS22334, MS22336, and MS22337, Isolated from Spontaneous Fermented Camel Milk in Ethiopia.</title>
        <authorList>
            <person name="Bragason E."/>
            <person name="Hansen E.B."/>
            <person name="Guya M.E."/>
            <person name="Berhe T."/>
        </authorList>
    </citation>
    <scope>NUCLEOTIDE SEQUENCE [LARGE SCALE GENOMIC DNA]</scope>
    <source>
        <strain evidence="1 2">MS22336</strain>
    </source>
</reference>
<evidence type="ECO:0008006" key="3">
    <source>
        <dbReference type="Google" id="ProtNLM"/>
    </source>
</evidence>
<accession>A0A6M0M9Q7</accession>
<name>A0A6M0M9Q7_9LACT</name>
<comment type="caution">
    <text evidence="1">The sequence shown here is derived from an EMBL/GenBank/DDBJ whole genome shotgun (WGS) entry which is preliminary data.</text>
</comment>